<keyword evidence="2" id="KW-1185">Reference proteome</keyword>
<sequence length="51" mass="5966">MQASKQKEIAVIQNGRLLMKNAHINRYIASSITVDMNVSKEQYPYFSTKYR</sequence>
<dbReference type="Proteomes" id="UP000053097">
    <property type="component" value="Unassembled WGS sequence"/>
</dbReference>
<protein>
    <submittedName>
        <fullName evidence="1">Uncharacterized protein</fullName>
    </submittedName>
</protein>
<accession>A0A026VWI4</accession>
<name>A0A026VWI4_OOCBI</name>
<reference evidence="1 2" key="1">
    <citation type="journal article" date="2014" name="Curr. Biol.">
        <title>The genome of the clonal raider ant Cerapachys biroi.</title>
        <authorList>
            <person name="Oxley P.R."/>
            <person name="Ji L."/>
            <person name="Fetter-Pruneda I."/>
            <person name="McKenzie S.K."/>
            <person name="Li C."/>
            <person name="Hu H."/>
            <person name="Zhang G."/>
            <person name="Kronauer D.J."/>
        </authorList>
    </citation>
    <scope>NUCLEOTIDE SEQUENCE [LARGE SCALE GENOMIC DNA]</scope>
</reference>
<gene>
    <name evidence="1" type="ORF">X777_16456</name>
</gene>
<dbReference type="AlphaFoldDB" id="A0A026VWI4"/>
<proteinExistence type="predicted"/>
<dbReference type="EMBL" id="KK107921">
    <property type="protein sequence ID" value="EZA47194.1"/>
    <property type="molecule type" value="Genomic_DNA"/>
</dbReference>
<evidence type="ECO:0000313" key="2">
    <source>
        <dbReference type="Proteomes" id="UP000053097"/>
    </source>
</evidence>
<evidence type="ECO:0000313" key="1">
    <source>
        <dbReference type="EMBL" id="EZA47194.1"/>
    </source>
</evidence>
<organism evidence="1 2">
    <name type="scientific">Ooceraea biroi</name>
    <name type="common">Clonal raider ant</name>
    <name type="synonym">Cerapachys biroi</name>
    <dbReference type="NCBI Taxonomy" id="2015173"/>
    <lineage>
        <taxon>Eukaryota</taxon>
        <taxon>Metazoa</taxon>
        <taxon>Ecdysozoa</taxon>
        <taxon>Arthropoda</taxon>
        <taxon>Hexapoda</taxon>
        <taxon>Insecta</taxon>
        <taxon>Pterygota</taxon>
        <taxon>Neoptera</taxon>
        <taxon>Endopterygota</taxon>
        <taxon>Hymenoptera</taxon>
        <taxon>Apocrita</taxon>
        <taxon>Aculeata</taxon>
        <taxon>Formicoidea</taxon>
        <taxon>Formicidae</taxon>
        <taxon>Dorylinae</taxon>
        <taxon>Ooceraea</taxon>
    </lineage>
</organism>